<keyword evidence="3" id="KW-0479">Metal-binding</keyword>
<evidence type="ECO:0000256" key="1">
    <source>
        <dbReference type="ARBA" id="ARBA00001947"/>
    </source>
</evidence>
<keyword evidence="5" id="KW-0862">Zinc</keyword>
<evidence type="ECO:0000313" key="9">
    <source>
        <dbReference type="EMBL" id="TQV82603.1"/>
    </source>
</evidence>
<protein>
    <submittedName>
        <fullName evidence="9">M48 family metalloprotease</fullName>
    </submittedName>
</protein>
<dbReference type="GO" id="GO:0004222">
    <property type="term" value="F:metalloendopeptidase activity"/>
    <property type="evidence" value="ECO:0007669"/>
    <property type="project" value="InterPro"/>
</dbReference>
<evidence type="ECO:0000259" key="8">
    <source>
        <dbReference type="Pfam" id="PF01435"/>
    </source>
</evidence>
<dbReference type="AlphaFoldDB" id="A0A545TZI8"/>
<keyword evidence="4" id="KW-0378">Hydrolase</keyword>
<dbReference type="EMBL" id="VHSG01000007">
    <property type="protein sequence ID" value="TQV82603.1"/>
    <property type="molecule type" value="Genomic_DNA"/>
</dbReference>
<dbReference type="PANTHER" id="PTHR22726">
    <property type="entry name" value="METALLOENDOPEPTIDASE OMA1"/>
    <property type="match status" value="1"/>
</dbReference>
<feature type="signal peptide" evidence="7">
    <location>
        <begin position="1"/>
        <end position="30"/>
    </location>
</feature>
<dbReference type="InterPro" id="IPR019734">
    <property type="entry name" value="TPR_rpt"/>
</dbReference>
<dbReference type="InterPro" id="IPR051156">
    <property type="entry name" value="Mito/Outer_Membr_Metalloprot"/>
</dbReference>
<dbReference type="Gene3D" id="3.30.2010.10">
    <property type="entry name" value="Metalloproteases ('zincins'), catalytic domain"/>
    <property type="match status" value="1"/>
</dbReference>
<evidence type="ECO:0000256" key="3">
    <source>
        <dbReference type="ARBA" id="ARBA00022723"/>
    </source>
</evidence>
<dbReference type="GO" id="GO:0051603">
    <property type="term" value="P:proteolysis involved in protein catabolic process"/>
    <property type="evidence" value="ECO:0007669"/>
    <property type="project" value="TreeGrafter"/>
</dbReference>
<dbReference type="PANTHER" id="PTHR22726:SF1">
    <property type="entry name" value="METALLOENDOPEPTIDASE OMA1, MITOCHONDRIAL"/>
    <property type="match status" value="1"/>
</dbReference>
<reference evidence="9 10" key="1">
    <citation type="submission" date="2019-06" db="EMBL/GenBank/DDBJ databases">
        <title>Whole genome sequence for Cellvibrionaceae sp. R142.</title>
        <authorList>
            <person name="Wang G."/>
        </authorList>
    </citation>
    <scope>NUCLEOTIDE SEQUENCE [LARGE SCALE GENOMIC DNA]</scope>
    <source>
        <strain evidence="9 10">R142</strain>
    </source>
</reference>
<organism evidence="9 10">
    <name type="scientific">Exilibacterium tricleocarpae</name>
    <dbReference type="NCBI Taxonomy" id="2591008"/>
    <lineage>
        <taxon>Bacteria</taxon>
        <taxon>Pseudomonadati</taxon>
        <taxon>Pseudomonadota</taxon>
        <taxon>Gammaproteobacteria</taxon>
        <taxon>Cellvibrionales</taxon>
        <taxon>Cellvibrionaceae</taxon>
        <taxon>Exilibacterium</taxon>
    </lineage>
</organism>
<dbReference type="Gene3D" id="1.25.40.10">
    <property type="entry name" value="Tetratricopeptide repeat domain"/>
    <property type="match status" value="1"/>
</dbReference>
<evidence type="ECO:0000313" key="10">
    <source>
        <dbReference type="Proteomes" id="UP000319732"/>
    </source>
</evidence>
<evidence type="ECO:0000256" key="7">
    <source>
        <dbReference type="SAM" id="SignalP"/>
    </source>
</evidence>
<evidence type="ECO:0000256" key="6">
    <source>
        <dbReference type="ARBA" id="ARBA00023049"/>
    </source>
</evidence>
<evidence type="ECO:0000256" key="5">
    <source>
        <dbReference type="ARBA" id="ARBA00022833"/>
    </source>
</evidence>
<comment type="caution">
    <text evidence="9">The sequence shown here is derived from an EMBL/GenBank/DDBJ whole genome shotgun (WGS) entry which is preliminary data.</text>
</comment>
<keyword evidence="2 9" id="KW-0645">Protease</keyword>
<dbReference type="InterPro" id="IPR001915">
    <property type="entry name" value="Peptidase_M48"/>
</dbReference>
<comment type="cofactor">
    <cofactor evidence="1">
        <name>Zn(2+)</name>
        <dbReference type="ChEBI" id="CHEBI:29105"/>
    </cofactor>
</comment>
<keyword evidence="7" id="KW-0732">Signal</keyword>
<dbReference type="InterPro" id="IPR011990">
    <property type="entry name" value="TPR-like_helical_dom_sf"/>
</dbReference>
<keyword evidence="10" id="KW-1185">Reference proteome</keyword>
<accession>A0A545TZI8</accession>
<dbReference type="OrthoDB" id="9810445at2"/>
<keyword evidence="6 9" id="KW-0482">Metalloprotease</keyword>
<sequence length="443" mass="48184">MPDTKCKIRSRLVRLTFLAKTAALVISALAALSGCTVNPVTGESQFTIMTPAQEVALGEKNYQPYLQSQGGAYVVDPDLSVYVNRIGQKLVKVSDRPGLPYEFVVLNNDVPNAWALPGGKIAINRGLLLHLQDESQLAAVLGHEIVHAAARHGASQATRNVLLQAGAQVVGLATRDTAYGEYAATGASLGAAAWQARYGRDQELEADRFGMEYMARAGYDPAGATELQETFVKLAEGRQSGWLEGLFASHPPSQARVDANRVRAATLPGDKRNRAEFQRAIAQIKKDQPAYEKHQAAFKAAKNKDYPQALTLTEQAIKLQPREAHFWETKGHLLRLQGKKSAAATAYGRAISHNPEYFSPYLARGLVQKSLGKYETAEQDLVRSQQYLGTQTASYHLGELALRNNQRERAIEYFSAAAQGGGELGQAARQQLNTLGISPSSPE</sequence>
<dbReference type="SMART" id="SM00028">
    <property type="entry name" value="TPR"/>
    <property type="match status" value="3"/>
</dbReference>
<dbReference type="Pfam" id="PF13432">
    <property type="entry name" value="TPR_16"/>
    <property type="match status" value="2"/>
</dbReference>
<dbReference type="PROSITE" id="PS51257">
    <property type="entry name" value="PROKAR_LIPOPROTEIN"/>
    <property type="match status" value="1"/>
</dbReference>
<feature type="domain" description="Peptidase M48" evidence="8">
    <location>
        <begin position="82"/>
        <end position="259"/>
    </location>
</feature>
<gene>
    <name evidence="9" type="ORF">FKG94_07680</name>
</gene>
<dbReference type="GO" id="GO:0046872">
    <property type="term" value="F:metal ion binding"/>
    <property type="evidence" value="ECO:0007669"/>
    <property type="project" value="UniProtKB-KW"/>
</dbReference>
<dbReference type="SUPFAM" id="SSF48452">
    <property type="entry name" value="TPR-like"/>
    <property type="match status" value="1"/>
</dbReference>
<dbReference type="Pfam" id="PF01435">
    <property type="entry name" value="Peptidase_M48"/>
    <property type="match status" value="1"/>
</dbReference>
<name>A0A545TZI8_9GAMM</name>
<dbReference type="Proteomes" id="UP000319732">
    <property type="component" value="Unassembled WGS sequence"/>
</dbReference>
<evidence type="ECO:0000256" key="4">
    <source>
        <dbReference type="ARBA" id="ARBA00022801"/>
    </source>
</evidence>
<feature type="chain" id="PRO_5021731929" evidence="7">
    <location>
        <begin position="31"/>
        <end position="443"/>
    </location>
</feature>
<dbReference type="GO" id="GO:0016020">
    <property type="term" value="C:membrane"/>
    <property type="evidence" value="ECO:0007669"/>
    <property type="project" value="TreeGrafter"/>
</dbReference>
<evidence type="ECO:0000256" key="2">
    <source>
        <dbReference type="ARBA" id="ARBA00022670"/>
    </source>
</evidence>
<proteinExistence type="predicted"/>